<dbReference type="InterPro" id="IPR043502">
    <property type="entry name" value="DNA/RNA_pol_sf"/>
</dbReference>
<dbReference type="RefSeq" id="XP_031784224.1">
    <property type="nucleotide sequence ID" value="XM_031928364.1"/>
</dbReference>
<dbReference type="InterPro" id="IPR012337">
    <property type="entry name" value="RNaseH-like_sf"/>
</dbReference>
<dbReference type="InterPro" id="IPR002156">
    <property type="entry name" value="RNaseH_domain"/>
</dbReference>
<dbReference type="PANTHER" id="PTHR36688">
    <property type="entry name" value="ENDO/EXONUCLEASE/PHOSPHATASE DOMAIN-CONTAINING PROTEIN"/>
    <property type="match status" value="1"/>
</dbReference>
<dbReference type="OrthoDB" id="2304183at2759"/>
<dbReference type="Proteomes" id="UP000002358">
    <property type="component" value="Unassembled WGS sequence"/>
</dbReference>
<dbReference type="Pfam" id="PF00075">
    <property type="entry name" value="RNase_H"/>
    <property type="match status" value="1"/>
</dbReference>
<dbReference type="CDD" id="cd09276">
    <property type="entry name" value="Rnase_HI_RT_non_LTR"/>
    <property type="match status" value="1"/>
</dbReference>
<dbReference type="PROSITE" id="PS50879">
    <property type="entry name" value="RNASE_H_1"/>
    <property type="match status" value="1"/>
</dbReference>
<dbReference type="SMR" id="A0A7M7QBQ2"/>
<dbReference type="InterPro" id="IPR052560">
    <property type="entry name" value="RdDP_mobile_element"/>
</dbReference>
<accession>A0A7M7QBQ2</accession>
<sequence length="580" mass="67753">MLQKVEYRYKLKKVNWETFYDILEEHKHYFNSLEFTNSDIISKYNNFVEFIDKTIIDSYSKDDDKPISTSNIRLRNNCSSSNPQCIWWNEECSKAIRLRKNAQLSIKHRFTIEQFIEVKKTEALVRKTLKEEKMKSVRTFCESVNPRTNIRKFWNKIKMYKNGINRIQNSTGNKKQENSIKDTIESLCSSKMNVDRTLRNINGMEEQEHDSFLDFPFSFEELQFCLNNTNTKSSPGIDKIDYEIISNLPEFYQRILLELYNDIFHCKVFPEDWKSYLVKFIPKGTSDKVRPISLASCMLKVMERLVKERLEWWCETNGFLAQSQMGFRKDDISIYNKESNLSVEEKTRKLETEASRIVLFLRERGLEIAPDKCVLVIFHDSNYNYYKDIQISINNISVGTSEHVKFLGFAIWSEDQDFNSAFKILDKASIYTAECKALINVIDKITVERECEFLVFSDSQSALLALANNKNRCSPLIAELRQKLASRAEENVKIKLVWIPAHAGIKGNETVDKMAKNAAIDGKLLNDPIPYSDFFANIKETCKKENQDIITNLGKKKGIFYFENFGDIEGEFIDNIECKI</sequence>
<feature type="domain" description="RNase H type-1" evidence="1">
    <location>
        <begin position="371"/>
        <end position="520"/>
    </location>
</feature>
<dbReference type="KEGG" id="nvi:116417118"/>
<dbReference type="Gene3D" id="3.30.420.10">
    <property type="entry name" value="Ribonuclease H-like superfamily/Ribonuclease H"/>
    <property type="match status" value="1"/>
</dbReference>
<reference evidence="2" key="1">
    <citation type="submission" date="2021-01" db="UniProtKB">
        <authorList>
            <consortium name="EnsemblMetazoa"/>
        </authorList>
    </citation>
    <scope>IDENTIFICATION</scope>
</reference>
<dbReference type="InterPro" id="IPR036397">
    <property type="entry name" value="RNaseH_sf"/>
</dbReference>
<keyword evidence="3" id="KW-1185">Reference proteome</keyword>
<dbReference type="GO" id="GO:0004523">
    <property type="term" value="F:RNA-DNA hybrid ribonuclease activity"/>
    <property type="evidence" value="ECO:0007669"/>
    <property type="project" value="InterPro"/>
</dbReference>
<dbReference type="PANTHER" id="PTHR36688:SF2">
    <property type="entry name" value="ENDONUCLEASE_EXONUCLEASE_PHOSPHATASE DOMAIN-CONTAINING PROTEIN"/>
    <property type="match status" value="1"/>
</dbReference>
<dbReference type="GeneID" id="116417118"/>
<dbReference type="SUPFAM" id="SSF56672">
    <property type="entry name" value="DNA/RNA polymerases"/>
    <property type="match status" value="1"/>
</dbReference>
<evidence type="ECO:0000259" key="1">
    <source>
        <dbReference type="PROSITE" id="PS50879"/>
    </source>
</evidence>
<organism evidence="2 3">
    <name type="scientific">Nasonia vitripennis</name>
    <name type="common">Parasitic wasp</name>
    <dbReference type="NCBI Taxonomy" id="7425"/>
    <lineage>
        <taxon>Eukaryota</taxon>
        <taxon>Metazoa</taxon>
        <taxon>Ecdysozoa</taxon>
        <taxon>Arthropoda</taxon>
        <taxon>Hexapoda</taxon>
        <taxon>Insecta</taxon>
        <taxon>Pterygota</taxon>
        <taxon>Neoptera</taxon>
        <taxon>Endopterygota</taxon>
        <taxon>Hymenoptera</taxon>
        <taxon>Apocrita</taxon>
        <taxon>Proctotrupomorpha</taxon>
        <taxon>Chalcidoidea</taxon>
        <taxon>Pteromalidae</taxon>
        <taxon>Pteromalinae</taxon>
        <taxon>Nasonia</taxon>
    </lineage>
</organism>
<dbReference type="GO" id="GO:0071897">
    <property type="term" value="P:DNA biosynthetic process"/>
    <property type="evidence" value="ECO:0007669"/>
    <property type="project" value="UniProtKB-ARBA"/>
</dbReference>
<evidence type="ECO:0000313" key="3">
    <source>
        <dbReference type="Proteomes" id="UP000002358"/>
    </source>
</evidence>
<dbReference type="AlphaFoldDB" id="A0A7M7QBQ2"/>
<name>A0A7M7QBQ2_NASVI</name>
<proteinExistence type="predicted"/>
<dbReference type="SUPFAM" id="SSF53098">
    <property type="entry name" value="Ribonuclease H-like"/>
    <property type="match status" value="1"/>
</dbReference>
<dbReference type="EnsemblMetazoa" id="XM_031928364">
    <property type="protein sequence ID" value="XP_031784224"/>
    <property type="gene ID" value="LOC116417118"/>
</dbReference>
<protein>
    <recommendedName>
        <fullName evidence="1">RNase H type-1 domain-containing protein</fullName>
    </recommendedName>
</protein>
<dbReference type="GO" id="GO:0042575">
    <property type="term" value="C:DNA polymerase complex"/>
    <property type="evidence" value="ECO:0007669"/>
    <property type="project" value="UniProtKB-ARBA"/>
</dbReference>
<dbReference type="GO" id="GO:0003676">
    <property type="term" value="F:nucleic acid binding"/>
    <property type="evidence" value="ECO:0007669"/>
    <property type="project" value="InterPro"/>
</dbReference>
<evidence type="ECO:0000313" key="2">
    <source>
        <dbReference type="EnsemblMetazoa" id="XP_031784224"/>
    </source>
</evidence>
<dbReference type="InParanoid" id="A0A7M7QBQ2"/>